<organism evidence="1 2">
    <name type="scientific">Paenibacillus donghaensis</name>
    <dbReference type="NCBI Taxonomy" id="414771"/>
    <lineage>
        <taxon>Bacteria</taxon>
        <taxon>Bacillati</taxon>
        <taxon>Bacillota</taxon>
        <taxon>Bacilli</taxon>
        <taxon>Bacillales</taxon>
        <taxon>Paenibacillaceae</taxon>
        <taxon>Paenibacillus</taxon>
    </lineage>
</organism>
<keyword evidence="2" id="KW-1185">Reference proteome</keyword>
<name>A0A2Z2KHM3_9BACL</name>
<dbReference type="EMBL" id="CP021780">
    <property type="protein sequence ID" value="ASA22680.1"/>
    <property type="molecule type" value="Genomic_DNA"/>
</dbReference>
<gene>
    <name evidence="1" type="ORF">B9T62_18915</name>
</gene>
<reference evidence="1 2" key="1">
    <citation type="submission" date="2017-06" db="EMBL/GenBank/DDBJ databases">
        <title>Complete genome sequence of Paenibacillus donghaensis KCTC 13049T isolated from East Sea sediment, South Korea.</title>
        <authorList>
            <person name="Jung B.K."/>
            <person name="Hong S.-J."/>
            <person name="Shin J.-H."/>
        </authorList>
    </citation>
    <scope>NUCLEOTIDE SEQUENCE [LARGE SCALE GENOMIC DNA]</scope>
    <source>
        <strain evidence="1 2">KCTC 13049</strain>
    </source>
</reference>
<evidence type="ECO:0000313" key="1">
    <source>
        <dbReference type="EMBL" id="ASA22680.1"/>
    </source>
</evidence>
<protein>
    <submittedName>
        <fullName evidence="1">Uncharacterized protein</fullName>
    </submittedName>
</protein>
<dbReference type="AlphaFoldDB" id="A0A2Z2KHM3"/>
<sequence>MKNKFIIVSLDDWEGLYYKDKLIKEGHEIKRPELVDLMKKHQVWDVDFDYLDAEGEEIVQDSGCMFHTYEEVKKYIESN</sequence>
<dbReference type="Proteomes" id="UP000249890">
    <property type="component" value="Chromosome"/>
</dbReference>
<accession>A0A2Z2KHM3</accession>
<dbReference type="OrthoDB" id="2628028at2"/>
<evidence type="ECO:0000313" key="2">
    <source>
        <dbReference type="Proteomes" id="UP000249890"/>
    </source>
</evidence>
<dbReference type="RefSeq" id="WP_087916678.1">
    <property type="nucleotide sequence ID" value="NZ_CP021780.1"/>
</dbReference>
<proteinExistence type="predicted"/>
<dbReference type="KEGG" id="pdh:B9T62_18915"/>